<evidence type="ECO:0000256" key="8">
    <source>
        <dbReference type="ARBA" id="ARBA00039381"/>
    </source>
</evidence>
<evidence type="ECO:0000256" key="5">
    <source>
        <dbReference type="ARBA" id="ARBA00022692"/>
    </source>
</evidence>
<comment type="subcellular location">
    <subcellularLocation>
        <location evidence="1">Cell membrane</location>
        <topology evidence="1">Multi-pass membrane protein</topology>
    </subcellularLocation>
</comment>
<sequence>MGKETANIAGKSSVIKRILRNPISGPYIALILLFIISSIASPEIFPTFSNVANILRQASVMGMVSIGMTVVLLVAGIDLSVTYIMAICACVMANMMEKSAAAGNNGMAIGALIFVLLIGCLVGLVNGSIIVLRGAEPFIITLGTGQVIKGITYIYTKGAPGGTVTEFWKNFGSESFLNLIPYAVLLYAVMMVVFMILLHKTVYGRHIYAIGSNEEAARLTGIKVKINKIIAYVLCGFTAALAGVMLLARVRVGEPNGSSGYDMDAIAAVVIGGTAMSGGRGNLAGTLAGVLIMAIMNNILNLVGADPNLQIVIKGLIILVAVLIQRKDD</sequence>
<evidence type="ECO:0000256" key="3">
    <source>
        <dbReference type="ARBA" id="ARBA00022475"/>
    </source>
</evidence>
<dbReference type="CDD" id="cd06579">
    <property type="entry name" value="TM_PBP1_transp_AraH_like"/>
    <property type="match status" value="1"/>
</dbReference>
<feature type="transmembrane region" description="Helical" evidence="9">
    <location>
        <begin position="105"/>
        <end position="132"/>
    </location>
</feature>
<evidence type="ECO:0000256" key="6">
    <source>
        <dbReference type="ARBA" id="ARBA00022989"/>
    </source>
</evidence>
<evidence type="ECO:0000256" key="9">
    <source>
        <dbReference type="SAM" id="Phobius"/>
    </source>
</evidence>
<evidence type="ECO:0000313" key="10">
    <source>
        <dbReference type="EMBL" id="MBC5689045.1"/>
    </source>
</evidence>
<keyword evidence="11" id="KW-1185">Reference proteome</keyword>
<feature type="transmembrane region" description="Helical" evidence="9">
    <location>
        <begin position="60"/>
        <end position="93"/>
    </location>
</feature>
<protein>
    <recommendedName>
        <fullName evidence="8">Autoinducer 2 import system permease protein LsrD</fullName>
    </recommendedName>
</protein>
<evidence type="ECO:0000256" key="7">
    <source>
        <dbReference type="ARBA" id="ARBA00023136"/>
    </source>
</evidence>
<accession>A0A923LIS9</accession>
<gene>
    <name evidence="10" type="ORF">H8S37_08915</name>
</gene>
<dbReference type="RefSeq" id="WP_186875619.1">
    <property type="nucleotide sequence ID" value="NZ_JACOPF010000001.1"/>
</dbReference>
<reference evidence="10" key="1">
    <citation type="submission" date="2020-08" db="EMBL/GenBank/DDBJ databases">
        <title>Genome public.</title>
        <authorList>
            <person name="Liu C."/>
            <person name="Sun Q."/>
        </authorList>
    </citation>
    <scope>NUCLEOTIDE SEQUENCE</scope>
    <source>
        <strain evidence="10">NSJ-55</strain>
    </source>
</reference>
<keyword evidence="4" id="KW-0997">Cell inner membrane</keyword>
<keyword evidence="3" id="KW-1003">Cell membrane</keyword>
<proteinExistence type="predicted"/>
<keyword evidence="5 9" id="KW-0812">Transmembrane</keyword>
<feature type="transmembrane region" description="Helical" evidence="9">
    <location>
        <begin position="283"/>
        <end position="303"/>
    </location>
</feature>
<dbReference type="PANTHER" id="PTHR32196">
    <property type="entry name" value="ABC TRANSPORTER PERMEASE PROTEIN YPHD-RELATED-RELATED"/>
    <property type="match status" value="1"/>
</dbReference>
<evidence type="ECO:0000256" key="4">
    <source>
        <dbReference type="ARBA" id="ARBA00022519"/>
    </source>
</evidence>
<evidence type="ECO:0000256" key="2">
    <source>
        <dbReference type="ARBA" id="ARBA00022448"/>
    </source>
</evidence>
<keyword evidence="7 9" id="KW-0472">Membrane</keyword>
<dbReference type="Proteomes" id="UP000652477">
    <property type="component" value="Unassembled WGS sequence"/>
</dbReference>
<dbReference type="AlphaFoldDB" id="A0A923LIS9"/>
<dbReference type="PANTHER" id="PTHR32196:SF71">
    <property type="entry name" value="AUTOINDUCER 2 IMPORT SYSTEM PERMEASE PROTEIN LSRD"/>
    <property type="match status" value="1"/>
</dbReference>
<dbReference type="InterPro" id="IPR001851">
    <property type="entry name" value="ABC_transp_permease"/>
</dbReference>
<comment type="caution">
    <text evidence="10">The sequence shown here is derived from an EMBL/GenBank/DDBJ whole genome shotgun (WGS) entry which is preliminary data.</text>
</comment>
<name>A0A923LIS9_9FIRM</name>
<feature type="transmembrane region" description="Helical" evidence="9">
    <location>
        <begin position="229"/>
        <end position="248"/>
    </location>
</feature>
<evidence type="ECO:0000256" key="1">
    <source>
        <dbReference type="ARBA" id="ARBA00004651"/>
    </source>
</evidence>
<feature type="transmembrane region" description="Helical" evidence="9">
    <location>
        <begin position="21"/>
        <end position="40"/>
    </location>
</feature>
<keyword evidence="6 9" id="KW-1133">Transmembrane helix</keyword>
<evidence type="ECO:0000313" key="11">
    <source>
        <dbReference type="Proteomes" id="UP000652477"/>
    </source>
</evidence>
<dbReference type="EMBL" id="JACOPF010000001">
    <property type="protein sequence ID" value="MBC5689045.1"/>
    <property type="molecule type" value="Genomic_DNA"/>
</dbReference>
<dbReference type="GO" id="GO:0022857">
    <property type="term" value="F:transmembrane transporter activity"/>
    <property type="evidence" value="ECO:0007669"/>
    <property type="project" value="InterPro"/>
</dbReference>
<keyword evidence="2" id="KW-0813">Transport</keyword>
<dbReference type="Pfam" id="PF02653">
    <property type="entry name" value="BPD_transp_2"/>
    <property type="match status" value="1"/>
</dbReference>
<dbReference type="GO" id="GO:0005886">
    <property type="term" value="C:plasma membrane"/>
    <property type="evidence" value="ECO:0007669"/>
    <property type="project" value="UniProtKB-SubCell"/>
</dbReference>
<feature type="transmembrane region" description="Helical" evidence="9">
    <location>
        <begin position="179"/>
        <end position="198"/>
    </location>
</feature>
<organism evidence="10 11">
    <name type="scientific">Mediterraneibacter hominis</name>
    <dbReference type="NCBI Taxonomy" id="2763054"/>
    <lineage>
        <taxon>Bacteria</taxon>
        <taxon>Bacillati</taxon>
        <taxon>Bacillota</taxon>
        <taxon>Clostridia</taxon>
        <taxon>Lachnospirales</taxon>
        <taxon>Lachnospiraceae</taxon>
        <taxon>Mediterraneibacter</taxon>
    </lineage>
</organism>